<sequence>MSRSIEIPLKDSVDEVIELDFDQLPDGEEVLGILRQEQAVLPIWVTLALEYYKQNKENDFVRLLEASGTDANIEYPDSDKDQMRALDTLAAYYVKEAHRRTEKDRKRELFTKATLLYTTADKIIMYDQNHLLGRAYLCLLEGDKIDQAEAQFNFVLNQSQNNIPALLGRACIAYHKKEYKNALHYYKKALRFNPNCPADVRVGMGHCFAKLSKMDKAKMAFERALQLNPGCCGALVGLAILELNQNTPESIRSGVQRLSKAYSLDPENPTVLNHLANHFFFKREHVKVQHLAVHAFQNTENESMRAESCYLLARTLHATEDYEQAFQYYYQATQYSSPGFLLPVFGLGQMYINRGDNESAMQCFEKVLKYQPQNYEATKILGSLLSNSDKPERKERAQELIKKIVDQYPDDVEAWIEYALLTQQNDAQGALQAYKKAIHILRDVINVDVSPEIINNVGALYYRLGDYDSAMKYFNMAIDGAKAELKNDEKLYKALLVTCTYNLGLVLEAYYEYEKAEKVYKDILREHPTYIDCYLRLGCMARDRGQIYDASVWFKEALQFNQQPALVKGKVNRYQDRALAMYRQALKVHPKNIWAANGIGCVLAHKGCMQEARDIFAQVREATAEFPDVWINIAHIYVEQKQFVASIQMYENCLKKFYKHTNVEVLLYLAQAYFKADRLNECKLILLRARQVAPHDLVLMYNIAYVLQKLAMHLLKDDKSNLTLVLQAVNDLKLAERYFSYMAKCSEQRHVDHQIAAAEARQCNDLLSQAQYHVQRARQQDEAERELRKKQEQERRALREKQLAEQKRKEEEERRRLEEQEHKRQEYIEKTKQLLIIPNVTDDEKPKKTVS</sequence>
<evidence type="ECO:0000313" key="7">
    <source>
        <dbReference type="WBParaSite" id="SBAD_0000568801-mRNA-1"/>
    </source>
</evidence>
<feature type="repeat" description="TPR" evidence="3">
    <location>
        <begin position="198"/>
        <end position="231"/>
    </location>
</feature>
<feature type="compositionally biased region" description="Basic and acidic residues" evidence="4">
    <location>
        <begin position="778"/>
        <end position="832"/>
    </location>
</feature>
<reference evidence="5 6" key="2">
    <citation type="submission" date="2018-11" db="EMBL/GenBank/DDBJ databases">
        <authorList>
            <consortium name="Pathogen Informatics"/>
        </authorList>
    </citation>
    <scope>NUCLEOTIDE SEQUENCE [LARGE SCALE GENOMIC DNA]</scope>
</reference>
<dbReference type="SUPFAM" id="SSF48452">
    <property type="entry name" value="TPR-like"/>
    <property type="match status" value="3"/>
</dbReference>
<dbReference type="GO" id="GO:0006368">
    <property type="term" value="P:transcription elongation by RNA polymerase II"/>
    <property type="evidence" value="ECO:0007669"/>
    <property type="project" value="TreeGrafter"/>
</dbReference>
<name>A0A183IPB9_9BILA</name>
<feature type="compositionally biased region" description="Basic and acidic residues" evidence="4">
    <location>
        <begin position="842"/>
        <end position="851"/>
    </location>
</feature>
<dbReference type="FunFam" id="1.25.40.10:FF:000289">
    <property type="entry name" value="RNA polymerase-associated protein CTR9 homolog"/>
    <property type="match status" value="1"/>
</dbReference>
<dbReference type="WBParaSite" id="SBAD_0000568801-mRNA-1">
    <property type="protein sequence ID" value="SBAD_0000568801-mRNA-1"/>
    <property type="gene ID" value="SBAD_0000568801"/>
</dbReference>
<dbReference type="InterPro" id="IPR013105">
    <property type="entry name" value="TPR_2"/>
</dbReference>
<dbReference type="Pfam" id="PF13181">
    <property type="entry name" value="TPR_8"/>
    <property type="match status" value="4"/>
</dbReference>
<feature type="repeat" description="TPR" evidence="3">
    <location>
        <begin position="163"/>
        <end position="196"/>
    </location>
</feature>
<evidence type="ECO:0000256" key="4">
    <source>
        <dbReference type="SAM" id="MobiDB-lite"/>
    </source>
</evidence>
<evidence type="ECO:0000256" key="2">
    <source>
        <dbReference type="ARBA" id="ARBA00022803"/>
    </source>
</evidence>
<evidence type="ECO:0000256" key="3">
    <source>
        <dbReference type="PROSITE-ProRule" id="PRU00339"/>
    </source>
</evidence>
<accession>A0A183IPB9</accession>
<feature type="repeat" description="TPR" evidence="3">
    <location>
        <begin position="341"/>
        <end position="374"/>
    </location>
</feature>
<dbReference type="PANTHER" id="PTHR14027">
    <property type="entry name" value="RNA POLYMERASE-ASSOCIATED PROTEIN CTR9"/>
    <property type="match status" value="1"/>
</dbReference>
<keyword evidence="1" id="KW-0677">Repeat</keyword>
<feature type="repeat" description="TPR" evidence="3">
    <location>
        <begin position="451"/>
        <end position="484"/>
    </location>
</feature>
<dbReference type="InterPro" id="IPR011990">
    <property type="entry name" value="TPR-like_helical_dom_sf"/>
</dbReference>
<proteinExistence type="predicted"/>
<dbReference type="Proteomes" id="UP000270296">
    <property type="component" value="Unassembled WGS sequence"/>
</dbReference>
<dbReference type="PROSITE" id="PS50005">
    <property type="entry name" value="TPR"/>
    <property type="match status" value="4"/>
</dbReference>
<protein>
    <submittedName>
        <fullName evidence="7">TPR_REGION domain-containing protein</fullName>
    </submittedName>
</protein>
<gene>
    <name evidence="5" type="ORF">SBAD_LOCUS5466</name>
</gene>
<dbReference type="Pfam" id="PF07719">
    <property type="entry name" value="TPR_2"/>
    <property type="match status" value="1"/>
</dbReference>
<dbReference type="Pfam" id="PF13432">
    <property type="entry name" value="TPR_16"/>
    <property type="match status" value="1"/>
</dbReference>
<keyword evidence="2 3" id="KW-0802">TPR repeat</keyword>
<evidence type="ECO:0000313" key="6">
    <source>
        <dbReference type="Proteomes" id="UP000270296"/>
    </source>
</evidence>
<dbReference type="OrthoDB" id="343875at2759"/>
<keyword evidence="6" id="KW-1185">Reference proteome</keyword>
<dbReference type="PROSITE" id="PS50293">
    <property type="entry name" value="TPR_REGION"/>
    <property type="match status" value="1"/>
</dbReference>
<dbReference type="InterPro" id="IPR019734">
    <property type="entry name" value="TPR_rpt"/>
</dbReference>
<dbReference type="EMBL" id="UZAM01009013">
    <property type="protein sequence ID" value="VDP07315.1"/>
    <property type="molecule type" value="Genomic_DNA"/>
</dbReference>
<organism evidence="7">
    <name type="scientific">Soboliphyme baturini</name>
    <dbReference type="NCBI Taxonomy" id="241478"/>
    <lineage>
        <taxon>Eukaryota</taxon>
        <taxon>Metazoa</taxon>
        <taxon>Ecdysozoa</taxon>
        <taxon>Nematoda</taxon>
        <taxon>Enoplea</taxon>
        <taxon>Dorylaimia</taxon>
        <taxon>Dioctophymatida</taxon>
        <taxon>Dioctophymatoidea</taxon>
        <taxon>Soboliphymatidae</taxon>
        <taxon>Soboliphyme</taxon>
    </lineage>
</organism>
<dbReference type="Gene3D" id="1.25.40.10">
    <property type="entry name" value="Tetratricopeptide repeat domain"/>
    <property type="match status" value="4"/>
</dbReference>
<reference evidence="7" key="1">
    <citation type="submission" date="2016-06" db="UniProtKB">
        <authorList>
            <consortium name="WormBaseParasite"/>
        </authorList>
    </citation>
    <scope>IDENTIFICATION</scope>
</reference>
<dbReference type="AlphaFoldDB" id="A0A183IPB9"/>
<evidence type="ECO:0000313" key="5">
    <source>
        <dbReference type="EMBL" id="VDP07315.1"/>
    </source>
</evidence>
<dbReference type="GO" id="GO:0006355">
    <property type="term" value="P:regulation of DNA-templated transcription"/>
    <property type="evidence" value="ECO:0007669"/>
    <property type="project" value="InterPro"/>
</dbReference>
<dbReference type="GO" id="GO:0000993">
    <property type="term" value="F:RNA polymerase II complex binding"/>
    <property type="evidence" value="ECO:0007669"/>
    <property type="project" value="TreeGrafter"/>
</dbReference>
<dbReference type="GO" id="GO:0016593">
    <property type="term" value="C:Cdc73/Paf1 complex"/>
    <property type="evidence" value="ECO:0007669"/>
    <property type="project" value="TreeGrafter"/>
</dbReference>
<dbReference type="InterPro" id="IPR031101">
    <property type="entry name" value="Ctr9"/>
</dbReference>
<evidence type="ECO:0000256" key="1">
    <source>
        <dbReference type="ARBA" id="ARBA00022737"/>
    </source>
</evidence>
<dbReference type="Pfam" id="PF13374">
    <property type="entry name" value="TPR_10"/>
    <property type="match status" value="1"/>
</dbReference>
<dbReference type="SMART" id="SM00028">
    <property type="entry name" value="TPR"/>
    <property type="match status" value="10"/>
</dbReference>
<dbReference type="PANTHER" id="PTHR14027:SF2">
    <property type="entry name" value="RNA POLYMERASE-ASSOCIATED PROTEIN CTR9 HOMOLOG"/>
    <property type="match status" value="1"/>
</dbReference>
<feature type="region of interest" description="Disordered" evidence="4">
    <location>
        <begin position="777"/>
        <end position="851"/>
    </location>
</feature>